<evidence type="ECO:0000313" key="9">
    <source>
        <dbReference type="EMBL" id="KAG7168001.1"/>
    </source>
</evidence>
<reference evidence="9" key="1">
    <citation type="journal article" date="2021" name="Sci. Adv.">
        <title>The American lobster genome reveals insights on longevity, neural, and immune adaptations.</title>
        <authorList>
            <person name="Polinski J.M."/>
            <person name="Zimin A.V."/>
            <person name="Clark K.F."/>
            <person name="Kohn A.B."/>
            <person name="Sadowski N."/>
            <person name="Timp W."/>
            <person name="Ptitsyn A."/>
            <person name="Khanna P."/>
            <person name="Romanova D.Y."/>
            <person name="Williams P."/>
            <person name="Greenwood S.J."/>
            <person name="Moroz L.L."/>
            <person name="Walt D.R."/>
            <person name="Bodnar A.G."/>
        </authorList>
    </citation>
    <scope>NUCLEOTIDE SEQUENCE</scope>
    <source>
        <strain evidence="9">GMGI-L3</strain>
    </source>
</reference>
<dbReference type="GO" id="GO:0005911">
    <property type="term" value="C:cell-cell junction"/>
    <property type="evidence" value="ECO:0007669"/>
    <property type="project" value="TreeGrafter"/>
</dbReference>
<keyword evidence="2" id="KW-0677">Repeat</keyword>
<dbReference type="InterPro" id="IPR003598">
    <property type="entry name" value="Ig_sub2"/>
</dbReference>
<evidence type="ECO:0000259" key="7">
    <source>
        <dbReference type="PROSITE" id="PS50835"/>
    </source>
</evidence>
<keyword evidence="5" id="KW-0325">Glycoprotein</keyword>
<keyword evidence="3" id="KW-0472">Membrane</keyword>
<dbReference type="InterPro" id="IPR007110">
    <property type="entry name" value="Ig-like_dom"/>
</dbReference>
<evidence type="ECO:0000259" key="8">
    <source>
        <dbReference type="PROSITE" id="PS50853"/>
    </source>
</evidence>
<feature type="domain" description="Ig-like" evidence="7">
    <location>
        <begin position="92"/>
        <end position="193"/>
    </location>
</feature>
<dbReference type="SUPFAM" id="SSF49265">
    <property type="entry name" value="Fibronectin type III"/>
    <property type="match status" value="1"/>
</dbReference>
<feature type="domain" description="Ig-like" evidence="7">
    <location>
        <begin position="198"/>
        <end position="295"/>
    </location>
</feature>
<evidence type="ECO:0000256" key="1">
    <source>
        <dbReference type="ARBA" id="ARBA00004479"/>
    </source>
</evidence>
<dbReference type="GO" id="GO:0030154">
    <property type="term" value="P:cell differentiation"/>
    <property type="evidence" value="ECO:0007669"/>
    <property type="project" value="UniProtKB-ARBA"/>
</dbReference>
<accession>A0A8J5K2G9</accession>
<keyword evidence="6" id="KW-0393">Immunoglobulin domain</keyword>
<organism evidence="9 10">
    <name type="scientific">Homarus americanus</name>
    <name type="common">American lobster</name>
    <dbReference type="NCBI Taxonomy" id="6706"/>
    <lineage>
        <taxon>Eukaryota</taxon>
        <taxon>Metazoa</taxon>
        <taxon>Ecdysozoa</taxon>
        <taxon>Arthropoda</taxon>
        <taxon>Crustacea</taxon>
        <taxon>Multicrustacea</taxon>
        <taxon>Malacostraca</taxon>
        <taxon>Eumalacostraca</taxon>
        <taxon>Eucarida</taxon>
        <taxon>Decapoda</taxon>
        <taxon>Pleocyemata</taxon>
        <taxon>Astacidea</taxon>
        <taxon>Nephropoidea</taxon>
        <taxon>Nephropidae</taxon>
        <taxon>Homarus</taxon>
    </lineage>
</organism>
<dbReference type="Pfam" id="PF00041">
    <property type="entry name" value="fn3"/>
    <property type="match status" value="1"/>
</dbReference>
<dbReference type="InterPro" id="IPR036179">
    <property type="entry name" value="Ig-like_dom_sf"/>
</dbReference>
<evidence type="ECO:0000256" key="6">
    <source>
        <dbReference type="ARBA" id="ARBA00023319"/>
    </source>
</evidence>
<evidence type="ECO:0000256" key="3">
    <source>
        <dbReference type="ARBA" id="ARBA00023136"/>
    </source>
</evidence>
<dbReference type="InterPro" id="IPR013162">
    <property type="entry name" value="CD80_C2-set"/>
</dbReference>
<feature type="domain" description="Ig-like" evidence="7">
    <location>
        <begin position="534"/>
        <end position="633"/>
    </location>
</feature>
<feature type="domain" description="Ig-like" evidence="7">
    <location>
        <begin position="443"/>
        <end position="531"/>
    </location>
</feature>
<dbReference type="GO" id="GO:0005886">
    <property type="term" value="C:plasma membrane"/>
    <property type="evidence" value="ECO:0007669"/>
    <property type="project" value="TreeGrafter"/>
</dbReference>
<dbReference type="SMART" id="SM00060">
    <property type="entry name" value="FN3"/>
    <property type="match status" value="1"/>
</dbReference>
<dbReference type="PANTHER" id="PTHR11640">
    <property type="entry name" value="NEPHRIN"/>
    <property type="match status" value="1"/>
</dbReference>
<dbReference type="InterPro" id="IPR003961">
    <property type="entry name" value="FN3_dom"/>
</dbReference>
<dbReference type="PROSITE" id="PS00290">
    <property type="entry name" value="IG_MHC"/>
    <property type="match status" value="1"/>
</dbReference>
<protein>
    <submittedName>
        <fullName evidence="9">Nephrin-like 12</fullName>
    </submittedName>
</protein>
<dbReference type="SMART" id="SM00408">
    <property type="entry name" value="IGc2"/>
    <property type="match status" value="4"/>
</dbReference>
<evidence type="ECO:0000256" key="2">
    <source>
        <dbReference type="ARBA" id="ARBA00022737"/>
    </source>
</evidence>
<dbReference type="CDD" id="cd00063">
    <property type="entry name" value="FN3"/>
    <property type="match status" value="1"/>
</dbReference>
<evidence type="ECO:0000313" key="10">
    <source>
        <dbReference type="Proteomes" id="UP000747542"/>
    </source>
</evidence>
<gene>
    <name evidence="9" type="primary">Nphs1-L12</name>
    <name evidence="9" type="ORF">Hamer_G018432</name>
</gene>
<sequence>MAALLHKLAGRGSLQVDPAIQVDRIEPSTSPRRWTVTSQLRVTALAADDGRLFSCQAVHPTLENGPTSLVASVTLSVLRRYCVVGGGDTPGPPIITGYDPSEVLLAGERRTLSCKSSGGNPRPWVLWYRQGRLLDDTTTTLRAGGGVDDLEEVQGVVNDHELAVTPGEDGAVYECRVTSDLLEFPLTSNVTLTVYYAPSSLTIKGLTQVEVGGAVNLTCETSDSNPPASLTWTIQGEVQEHSKSVVGKDGSGGWVTSSHLIHRTVTSNNQSEVTLECRALNPAIQEVIKKTTVVTIIIPPWDVSGRVTPTTVEEGKVATLTCEASSSLPASNITWRSQEARLEGAILTTSPGLFGDSPVWVVRPPEQLDVYEGAELVVTASADANPGPLRYWWRRGEETLEATAGELRLGRISRKSTGNYTVNGYNPRGAVNASFHLNVQYGPENVQSAERVTVGERGAATVECSAHANPTPTLTWTRDSHNSTTQTISSGVGVARLVLESASWTDTGVYLCHASNLVSSAPPVVTSIIVTQAPTVAAEVAGAGGTWAAVGGDGRLVCRVRAAPAPTFSWATQDGVEILDSEKYYMLEPQLVDGLVLWAGVLEVRKVERNDYTTYVCSATNALGSDTAHLTLNPPARPHPPSNFTVTNVTEATVSLSWTPNFQAGLPRGYTLRYRPAGTLEYQLIDISGGNTAGTTLGGLRAGVDYFFSIQASNDQGRSHYLTPPLLVTLLGKVIICS</sequence>
<dbReference type="SMART" id="SM00409">
    <property type="entry name" value="IG"/>
    <property type="match status" value="5"/>
</dbReference>
<dbReference type="PROSITE" id="PS50853">
    <property type="entry name" value="FN3"/>
    <property type="match status" value="1"/>
</dbReference>
<dbReference type="GO" id="GO:0098609">
    <property type="term" value="P:cell-cell adhesion"/>
    <property type="evidence" value="ECO:0007669"/>
    <property type="project" value="TreeGrafter"/>
</dbReference>
<evidence type="ECO:0000256" key="4">
    <source>
        <dbReference type="ARBA" id="ARBA00023157"/>
    </source>
</evidence>
<dbReference type="GO" id="GO:0009653">
    <property type="term" value="P:anatomical structure morphogenesis"/>
    <property type="evidence" value="ECO:0007669"/>
    <property type="project" value="UniProtKB-ARBA"/>
</dbReference>
<comment type="caution">
    <text evidence="9">The sequence shown here is derived from an EMBL/GenBank/DDBJ whole genome shotgun (WGS) entry which is preliminary data.</text>
</comment>
<dbReference type="EMBL" id="JAHLQT010021080">
    <property type="protein sequence ID" value="KAG7168001.1"/>
    <property type="molecule type" value="Genomic_DNA"/>
</dbReference>
<dbReference type="InterPro" id="IPR051275">
    <property type="entry name" value="Cell_adhesion_signaling"/>
</dbReference>
<feature type="domain" description="Fibronectin type-III" evidence="8">
    <location>
        <begin position="640"/>
        <end position="732"/>
    </location>
</feature>
<dbReference type="InterPro" id="IPR003006">
    <property type="entry name" value="Ig/MHC_CS"/>
</dbReference>
<dbReference type="InterPro" id="IPR036116">
    <property type="entry name" value="FN3_sf"/>
</dbReference>
<dbReference type="Pfam" id="PF07679">
    <property type="entry name" value="I-set"/>
    <property type="match status" value="1"/>
</dbReference>
<dbReference type="Proteomes" id="UP000747542">
    <property type="component" value="Unassembled WGS sequence"/>
</dbReference>
<keyword evidence="4" id="KW-1015">Disulfide bond</keyword>
<name>A0A8J5K2G9_HOMAM</name>
<dbReference type="PROSITE" id="PS50835">
    <property type="entry name" value="IG_LIKE"/>
    <property type="match status" value="5"/>
</dbReference>
<keyword evidence="10" id="KW-1185">Reference proteome</keyword>
<proteinExistence type="predicted"/>
<dbReference type="Pfam" id="PF08205">
    <property type="entry name" value="C2-set_2"/>
    <property type="match status" value="2"/>
</dbReference>
<feature type="domain" description="Ig-like" evidence="7">
    <location>
        <begin position="299"/>
        <end position="335"/>
    </location>
</feature>
<dbReference type="InterPro" id="IPR013098">
    <property type="entry name" value="Ig_I-set"/>
</dbReference>
<dbReference type="InterPro" id="IPR003599">
    <property type="entry name" value="Ig_sub"/>
</dbReference>
<dbReference type="SUPFAM" id="SSF48726">
    <property type="entry name" value="Immunoglobulin"/>
    <property type="match status" value="6"/>
</dbReference>
<dbReference type="AlphaFoldDB" id="A0A8J5K2G9"/>
<dbReference type="CDD" id="cd00096">
    <property type="entry name" value="Ig"/>
    <property type="match status" value="1"/>
</dbReference>
<dbReference type="InterPro" id="IPR013783">
    <property type="entry name" value="Ig-like_fold"/>
</dbReference>
<evidence type="ECO:0000256" key="5">
    <source>
        <dbReference type="ARBA" id="ARBA00023180"/>
    </source>
</evidence>
<dbReference type="PANTHER" id="PTHR11640:SF31">
    <property type="entry name" value="IRREGULAR CHIASM C-ROUGHEST PROTEIN-RELATED"/>
    <property type="match status" value="1"/>
</dbReference>
<comment type="subcellular location">
    <subcellularLocation>
        <location evidence="1">Membrane</location>
        <topology evidence="1">Single-pass type I membrane protein</topology>
    </subcellularLocation>
</comment>
<dbReference type="Pfam" id="PF13927">
    <property type="entry name" value="Ig_3"/>
    <property type="match status" value="1"/>
</dbReference>
<dbReference type="GO" id="GO:0050839">
    <property type="term" value="F:cell adhesion molecule binding"/>
    <property type="evidence" value="ECO:0007669"/>
    <property type="project" value="TreeGrafter"/>
</dbReference>
<dbReference type="Gene3D" id="2.60.40.10">
    <property type="entry name" value="Immunoglobulins"/>
    <property type="match status" value="7"/>
</dbReference>